<dbReference type="GO" id="GO:0000287">
    <property type="term" value="F:magnesium ion binding"/>
    <property type="evidence" value="ECO:0007669"/>
    <property type="project" value="InterPro"/>
</dbReference>
<evidence type="ECO:0000259" key="4">
    <source>
        <dbReference type="Pfam" id="PF22624"/>
    </source>
</evidence>
<dbReference type="RefSeq" id="XP_021836559.1">
    <property type="nucleotide sequence ID" value="XM_021980867.2"/>
</dbReference>
<dbReference type="GeneID" id="110776316"/>
<dbReference type="Gene3D" id="3.90.470.20">
    <property type="entry name" value="4'-phosphopantetheinyl transferase domain"/>
    <property type="match status" value="1"/>
</dbReference>
<dbReference type="Pfam" id="PF22624">
    <property type="entry name" value="AASDHPPT_N"/>
    <property type="match status" value="1"/>
</dbReference>
<dbReference type="FunFam" id="3.90.470.20:FF:000010">
    <property type="entry name" value="L-aminoadipate-semialdehyde dehydrogenase-phosphopantetheinyl transferase"/>
    <property type="match status" value="1"/>
</dbReference>
<dbReference type="SUPFAM" id="SSF56214">
    <property type="entry name" value="4'-phosphopantetheinyl transferase"/>
    <property type="match status" value="2"/>
</dbReference>
<dbReference type="PANTHER" id="PTHR12215:SF15">
    <property type="entry name" value="4'-PHOSPHOPANTETHEINYL TRANSFERASE SUPERFAMILY-RELATED"/>
    <property type="match status" value="1"/>
</dbReference>
<dbReference type="GO" id="GO:0005829">
    <property type="term" value="C:cytosol"/>
    <property type="evidence" value="ECO:0007669"/>
    <property type="project" value="TreeGrafter"/>
</dbReference>
<keyword evidence="5" id="KW-1185">Reference proteome</keyword>
<dbReference type="EC" id="2.7.8.7" evidence="1"/>
<sequence>MRCFNSHFPLSSQSLHPLPLPPRGETHLWYVIPDEVKCSSLLKQYLEILSPCEKQSVLSFCDSELRKKALLARALVRTTIARYQTNSYVDPRSLKFKKNSYGKPEVDWQQVPDVSWPPLHFNLSHTSSLIACGITTYSPIGIDVEDKKRTIKNDVMSFARRFFSPHEVEHLASILDSEIQRREFIKLWTLKESEITVESSEFPNGQWRFALLDLANTHYASICTENFNEETSSPMALRVWKTIPLLEDLCMSGTPSIITIGGLVKQLKWIK</sequence>
<protein>
    <recommendedName>
        <fullName evidence="1">holo-[acyl-carrier-protein] synthase</fullName>
        <ecNumber evidence="1">2.7.8.7</ecNumber>
    </recommendedName>
</protein>
<evidence type="ECO:0000256" key="1">
    <source>
        <dbReference type="ARBA" id="ARBA00013172"/>
    </source>
</evidence>
<reference evidence="5" key="1">
    <citation type="journal article" date="2021" name="Nat. Commun.">
        <title>Genomic analyses provide insights into spinach domestication and the genetic basis of agronomic traits.</title>
        <authorList>
            <person name="Cai X."/>
            <person name="Sun X."/>
            <person name="Xu C."/>
            <person name="Sun H."/>
            <person name="Wang X."/>
            <person name="Ge C."/>
            <person name="Zhang Z."/>
            <person name="Wang Q."/>
            <person name="Fei Z."/>
            <person name="Jiao C."/>
            <person name="Wang Q."/>
        </authorList>
    </citation>
    <scope>NUCLEOTIDE SEQUENCE [LARGE SCALE GENOMIC DNA]</scope>
    <source>
        <strain evidence="5">cv. Varoflay</strain>
    </source>
</reference>
<accession>A0A9R0JJ70</accession>
<evidence type="ECO:0000313" key="5">
    <source>
        <dbReference type="Proteomes" id="UP000813463"/>
    </source>
</evidence>
<dbReference type="InterPro" id="IPR008278">
    <property type="entry name" value="4-PPantetheinyl_Trfase_dom"/>
</dbReference>
<dbReference type="InterPro" id="IPR037143">
    <property type="entry name" value="4-PPantetheinyl_Trfase_dom_sf"/>
</dbReference>
<keyword evidence="2" id="KW-0808">Transferase</keyword>
<dbReference type="GO" id="GO:0008897">
    <property type="term" value="F:holo-[acyl-carrier-protein] synthase activity"/>
    <property type="evidence" value="ECO:0007669"/>
    <property type="project" value="UniProtKB-EC"/>
</dbReference>
<dbReference type="GO" id="GO:0019878">
    <property type="term" value="P:lysine biosynthetic process via aminoadipic acid"/>
    <property type="evidence" value="ECO:0007669"/>
    <property type="project" value="TreeGrafter"/>
</dbReference>
<dbReference type="PANTHER" id="PTHR12215">
    <property type="entry name" value="PHOSPHOPANTETHEINE TRANSFERASE"/>
    <property type="match status" value="1"/>
</dbReference>
<reference evidence="6" key="2">
    <citation type="submission" date="2025-08" db="UniProtKB">
        <authorList>
            <consortium name="RefSeq"/>
        </authorList>
    </citation>
    <scope>IDENTIFICATION</scope>
    <source>
        <tissue evidence="6">Leaf</tissue>
    </source>
</reference>
<name>A0A9R0JJ70_SPIOL</name>
<dbReference type="InterPro" id="IPR050559">
    <property type="entry name" value="P-Pant_transferase_sf"/>
</dbReference>
<evidence type="ECO:0000313" key="6">
    <source>
        <dbReference type="RefSeq" id="XP_021836559.1"/>
    </source>
</evidence>
<evidence type="ECO:0000256" key="2">
    <source>
        <dbReference type="ARBA" id="ARBA00022679"/>
    </source>
</evidence>
<proteinExistence type="predicted"/>
<evidence type="ECO:0000259" key="3">
    <source>
        <dbReference type="Pfam" id="PF01648"/>
    </source>
</evidence>
<dbReference type="Pfam" id="PF01648">
    <property type="entry name" value="ACPS"/>
    <property type="match status" value="1"/>
</dbReference>
<gene>
    <name evidence="6" type="primary">LOC110776316</name>
</gene>
<dbReference type="InterPro" id="IPR055066">
    <property type="entry name" value="AASDHPPT_N"/>
</dbReference>
<feature type="domain" description="4'-phosphopantetheinyl transferase N-terminal" evidence="4">
    <location>
        <begin position="42"/>
        <end position="130"/>
    </location>
</feature>
<feature type="domain" description="4'-phosphopantetheinyl transferase" evidence="3">
    <location>
        <begin position="139"/>
        <end position="193"/>
    </location>
</feature>
<dbReference type="Proteomes" id="UP000813463">
    <property type="component" value="Chromosome 5"/>
</dbReference>
<dbReference type="AlphaFoldDB" id="A0A9R0JJ70"/>
<organism evidence="5 6">
    <name type="scientific">Spinacia oleracea</name>
    <name type="common">Spinach</name>
    <dbReference type="NCBI Taxonomy" id="3562"/>
    <lineage>
        <taxon>Eukaryota</taxon>
        <taxon>Viridiplantae</taxon>
        <taxon>Streptophyta</taxon>
        <taxon>Embryophyta</taxon>
        <taxon>Tracheophyta</taxon>
        <taxon>Spermatophyta</taxon>
        <taxon>Magnoliopsida</taxon>
        <taxon>eudicotyledons</taxon>
        <taxon>Gunneridae</taxon>
        <taxon>Pentapetalae</taxon>
        <taxon>Caryophyllales</taxon>
        <taxon>Chenopodiaceae</taxon>
        <taxon>Chenopodioideae</taxon>
        <taxon>Anserineae</taxon>
        <taxon>Spinacia</taxon>
    </lineage>
</organism>